<keyword evidence="2" id="KW-0472">Membrane</keyword>
<evidence type="ECO:0000313" key="4">
    <source>
        <dbReference type="EMBL" id="QQC59995.1"/>
    </source>
</evidence>
<evidence type="ECO:0000256" key="3">
    <source>
        <dbReference type="SAM" id="SignalP"/>
    </source>
</evidence>
<sequence>MRGRARAALPLCAGLALAGLVVGPAQADQDAAAPAAQFAPSTPSKHMRQDGARVLSTVDLPGPLTDLRLGDSPLDAQLDCSSLTVQQGASSQGRLPEAWSTVQPSAVDCRDSGFVLGLPDVPEGQVLRITYSATHAPGATEALNRYEVSSREASGAYTATLALTAPDSVPGPSASPSPSATTPTGPQPTPSATATPSPSASATPSATPSPRATPSASSTPSATATPSGASTPSPSASTSAVPSAPVTPEAGGSSTPSASASTAAAPAPTSAGPGDRTPTLGEQAQPAAGTTAEQPTSSTAPSGERLASTGAAVTGWSILGVGLLALGGALLVLARRRRLNRRDA</sequence>
<dbReference type="Proteomes" id="UP000595221">
    <property type="component" value="Chromosome"/>
</dbReference>
<keyword evidence="2" id="KW-0812">Transmembrane</keyword>
<reference evidence="4 5" key="1">
    <citation type="submission" date="2020-12" db="EMBL/GenBank/DDBJ databases">
        <title>FDA dAtabase for Regulatory Grade micrObial Sequences (FDA-ARGOS): Supporting development and validation of Infectious Disease Dx tests.</title>
        <authorList>
            <person name="Sproer C."/>
            <person name="Gronow S."/>
            <person name="Severitt S."/>
            <person name="Schroder I."/>
            <person name="Tallon L."/>
            <person name="Sadzewicz L."/>
            <person name="Zhao X."/>
            <person name="Boylan J."/>
            <person name="Ott S."/>
            <person name="Bowen H."/>
            <person name="Vavikolanu K."/>
            <person name="Mehta A."/>
            <person name="Aluvathingal J."/>
            <person name="Nadendla S."/>
            <person name="Lowell S."/>
            <person name="Myers T."/>
            <person name="Yan Y."/>
            <person name="Sichtig H."/>
        </authorList>
    </citation>
    <scope>NUCLEOTIDE SEQUENCE [LARGE SCALE GENOMIC DNA]</scope>
    <source>
        <strain evidence="4 5">FDAARGOS_1001</strain>
    </source>
</reference>
<evidence type="ECO:0000256" key="2">
    <source>
        <dbReference type="SAM" id="Phobius"/>
    </source>
</evidence>
<accession>A0A7T4MUS7</accession>
<feature type="compositionally biased region" description="Polar residues" evidence="1">
    <location>
        <begin position="291"/>
        <end position="301"/>
    </location>
</feature>
<dbReference type="AlphaFoldDB" id="A0A7T4MUS7"/>
<feature type="compositionally biased region" description="Low complexity" evidence="1">
    <location>
        <begin position="29"/>
        <end position="40"/>
    </location>
</feature>
<evidence type="ECO:0008006" key="6">
    <source>
        <dbReference type="Google" id="ProtNLM"/>
    </source>
</evidence>
<evidence type="ECO:0000256" key="1">
    <source>
        <dbReference type="SAM" id="MobiDB-lite"/>
    </source>
</evidence>
<dbReference type="EMBL" id="CP066078">
    <property type="protein sequence ID" value="QQC59995.1"/>
    <property type="molecule type" value="Genomic_DNA"/>
</dbReference>
<protein>
    <recommendedName>
        <fullName evidence="6">Gram-positive cocci surface proteins LPxTG domain-containing protein</fullName>
    </recommendedName>
</protein>
<feature type="transmembrane region" description="Helical" evidence="2">
    <location>
        <begin position="315"/>
        <end position="334"/>
    </location>
</feature>
<name>A0A7T4MUS7_9MICC</name>
<keyword evidence="2" id="KW-1133">Transmembrane helix</keyword>
<organism evidence="4 5">
    <name type="scientific">Rothia kristinae</name>
    <dbReference type="NCBI Taxonomy" id="37923"/>
    <lineage>
        <taxon>Bacteria</taxon>
        <taxon>Bacillati</taxon>
        <taxon>Actinomycetota</taxon>
        <taxon>Actinomycetes</taxon>
        <taxon>Micrococcales</taxon>
        <taxon>Micrococcaceae</taxon>
        <taxon>Rothia</taxon>
    </lineage>
</organism>
<feature type="region of interest" description="Disordered" evidence="1">
    <location>
        <begin position="29"/>
        <end position="48"/>
    </location>
</feature>
<keyword evidence="3" id="KW-0732">Signal</keyword>
<feature type="compositionally biased region" description="Low complexity" evidence="1">
    <location>
        <begin position="165"/>
        <end position="274"/>
    </location>
</feature>
<feature type="region of interest" description="Disordered" evidence="1">
    <location>
        <begin position="164"/>
        <end position="307"/>
    </location>
</feature>
<feature type="signal peptide" evidence="3">
    <location>
        <begin position="1"/>
        <end position="27"/>
    </location>
</feature>
<proteinExistence type="predicted"/>
<gene>
    <name evidence="4" type="ORF">I6H58_03330</name>
</gene>
<evidence type="ECO:0000313" key="5">
    <source>
        <dbReference type="Proteomes" id="UP000595221"/>
    </source>
</evidence>
<dbReference type="RefSeq" id="WP_198490810.1">
    <property type="nucleotide sequence ID" value="NZ_CP066078.1"/>
</dbReference>
<feature type="chain" id="PRO_5032694615" description="Gram-positive cocci surface proteins LPxTG domain-containing protein" evidence="3">
    <location>
        <begin position="28"/>
        <end position="344"/>
    </location>
</feature>